<dbReference type="AlphaFoldDB" id="A0A1W1CJH7"/>
<proteinExistence type="predicted"/>
<reference evidence="1" key="1">
    <citation type="submission" date="2016-10" db="EMBL/GenBank/DDBJ databases">
        <authorList>
            <person name="de Groot N.N."/>
        </authorList>
    </citation>
    <scope>NUCLEOTIDE SEQUENCE</scope>
</reference>
<dbReference type="EMBL" id="FPHL01000043">
    <property type="protein sequence ID" value="SFV66050.1"/>
    <property type="molecule type" value="Genomic_DNA"/>
</dbReference>
<organism evidence="1">
    <name type="scientific">hydrothermal vent metagenome</name>
    <dbReference type="NCBI Taxonomy" id="652676"/>
    <lineage>
        <taxon>unclassified sequences</taxon>
        <taxon>metagenomes</taxon>
        <taxon>ecological metagenomes</taxon>
    </lineage>
</organism>
<name>A0A1W1CJH7_9ZZZZ</name>
<accession>A0A1W1CJH7</accession>
<evidence type="ECO:0000313" key="1">
    <source>
        <dbReference type="EMBL" id="SFV66050.1"/>
    </source>
</evidence>
<gene>
    <name evidence="1" type="ORF">MNB_SV-10-262</name>
</gene>
<sequence length="90" mass="10280">MKKILIILMLCGLSARVCANENNSSGENNRTKEAVRKAMELEKKYAKEQRFYSGDEYDFKGAEVNKDSLKSVPVIKPDYDFDMDTGVYDD</sequence>
<protein>
    <submittedName>
        <fullName evidence="1">Uncharacterized protein</fullName>
    </submittedName>
</protein>